<feature type="region of interest" description="Disordered" evidence="4">
    <location>
        <begin position="310"/>
        <end position="339"/>
    </location>
</feature>
<evidence type="ECO:0000256" key="3">
    <source>
        <dbReference type="PROSITE-ProRule" id="PRU00023"/>
    </source>
</evidence>
<sequence length="339" mass="38333">MMGLQAIHHQPWWLLICFSLLLSLITGCMEDLTTLKIPGVKRTFHQAIGWEAEDFFNDSAVIELCKAIEANDLAKMKRLIAEGVDVNAIGEGGVTPLLWAFVDNQPERFQLLLENGADPNVKTTTRLNAPNAFAVGDSVTTLAASSYFVGPYEAVLQHGGDPSIVGPHEQPMLHIIVRAPISQELKKKRILMAVEYGADINQKNSMGTIAATAVGAFQQWELALWLLQQGVDPHYYRPVESTNIVGVALSHEDRLTPSRKESYEKLMQWFREDGYDLEAIRESSRQIREIRVPSSRKRFIQRKIAEQVRQGLRPDPSLDAETQDEWYAERRRARQRQAE</sequence>
<evidence type="ECO:0000256" key="4">
    <source>
        <dbReference type="SAM" id="MobiDB-lite"/>
    </source>
</evidence>
<dbReference type="RefSeq" id="WP_246421011.1">
    <property type="nucleotide sequence ID" value="NZ_JACHXU010000028.1"/>
</dbReference>
<dbReference type="EMBL" id="JACHXU010000028">
    <property type="protein sequence ID" value="MBB3209867.1"/>
    <property type="molecule type" value="Genomic_DNA"/>
</dbReference>
<evidence type="ECO:0000256" key="1">
    <source>
        <dbReference type="ARBA" id="ARBA00022737"/>
    </source>
</evidence>
<feature type="repeat" description="ANK" evidence="3">
    <location>
        <begin position="92"/>
        <end position="124"/>
    </location>
</feature>
<evidence type="ECO:0008006" key="7">
    <source>
        <dbReference type="Google" id="ProtNLM"/>
    </source>
</evidence>
<keyword evidence="2 3" id="KW-0040">ANK repeat</keyword>
<accession>A0A7W5E5X1</accession>
<evidence type="ECO:0000313" key="6">
    <source>
        <dbReference type="Proteomes" id="UP000536179"/>
    </source>
</evidence>
<dbReference type="PANTHER" id="PTHR24201">
    <property type="entry name" value="ANK_REP_REGION DOMAIN-CONTAINING PROTEIN"/>
    <property type="match status" value="1"/>
</dbReference>
<keyword evidence="1" id="KW-0677">Repeat</keyword>
<proteinExistence type="predicted"/>
<dbReference type="Gene3D" id="1.25.40.20">
    <property type="entry name" value="Ankyrin repeat-containing domain"/>
    <property type="match status" value="1"/>
</dbReference>
<dbReference type="AlphaFoldDB" id="A0A7W5E5X1"/>
<dbReference type="InterPro" id="IPR002110">
    <property type="entry name" value="Ankyrin_rpt"/>
</dbReference>
<dbReference type="InterPro" id="IPR050776">
    <property type="entry name" value="Ank_Repeat/CDKN_Inhibitor"/>
</dbReference>
<dbReference type="PROSITE" id="PS50088">
    <property type="entry name" value="ANK_REPEAT"/>
    <property type="match status" value="1"/>
</dbReference>
<keyword evidence="6" id="KW-1185">Reference proteome</keyword>
<evidence type="ECO:0000256" key="2">
    <source>
        <dbReference type="ARBA" id="ARBA00023043"/>
    </source>
</evidence>
<comment type="caution">
    <text evidence="5">The sequence shown here is derived from an EMBL/GenBank/DDBJ whole genome shotgun (WGS) entry which is preliminary data.</text>
</comment>
<gene>
    <name evidence="5" type="ORF">FHS27_005712</name>
</gene>
<dbReference type="SUPFAM" id="SSF48403">
    <property type="entry name" value="Ankyrin repeat"/>
    <property type="match status" value="1"/>
</dbReference>
<dbReference type="InterPro" id="IPR036770">
    <property type="entry name" value="Ankyrin_rpt-contain_sf"/>
</dbReference>
<dbReference type="SMART" id="SM00248">
    <property type="entry name" value="ANK"/>
    <property type="match status" value="2"/>
</dbReference>
<organism evidence="5 6">
    <name type="scientific">Aporhodopirellula rubra</name>
    <dbReference type="NCBI Taxonomy" id="980271"/>
    <lineage>
        <taxon>Bacteria</taxon>
        <taxon>Pseudomonadati</taxon>
        <taxon>Planctomycetota</taxon>
        <taxon>Planctomycetia</taxon>
        <taxon>Pirellulales</taxon>
        <taxon>Pirellulaceae</taxon>
        <taxon>Aporhodopirellula</taxon>
    </lineage>
</organism>
<reference evidence="5 6" key="1">
    <citation type="submission" date="2020-08" db="EMBL/GenBank/DDBJ databases">
        <title>Genomic Encyclopedia of Type Strains, Phase III (KMG-III): the genomes of soil and plant-associated and newly described type strains.</title>
        <authorList>
            <person name="Whitman W."/>
        </authorList>
    </citation>
    <scope>NUCLEOTIDE SEQUENCE [LARGE SCALE GENOMIC DNA]</scope>
    <source>
        <strain evidence="5 6">CECT 8075</strain>
    </source>
</reference>
<protein>
    <recommendedName>
        <fullName evidence="7">Ankyrin repeat protein</fullName>
    </recommendedName>
</protein>
<dbReference type="PROSITE" id="PS50297">
    <property type="entry name" value="ANK_REP_REGION"/>
    <property type="match status" value="1"/>
</dbReference>
<dbReference type="Pfam" id="PF00023">
    <property type="entry name" value="Ank"/>
    <property type="match status" value="1"/>
</dbReference>
<evidence type="ECO:0000313" key="5">
    <source>
        <dbReference type="EMBL" id="MBB3209867.1"/>
    </source>
</evidence>
<name>A0A7W5E5X1_9BACT</name>
<dbReference type="Proteomes" id="UP000536179">
    <property type="component" value="Unassembled WGS sequence"/>
</dbReference>